<keyword evidence="2" id="KW-1185">Reference proteome</keyword>
<evidence type="ECO:0000313" key="2">
    <source>
        <dbReference type="Proteomes" id="UP000274922"/>
    </source>
</evidence>
<accession>A0A4P9X854</accession>
<organism evidence="1 2">
    <name type="scientific">Caulochytrium protostelioides</name>
    <dbReference type="NCBI Taxonomy" id="1555241"/>
    <lineage>
        <taxon>Eukaryota</taxon>
        <taxon>Fungi</taxon>
        <taxon>Fungi incertae sedis</taxon>
        <taxon>Chytridiomycota</taxon>
        <taxon>Chytridiomycota incertae sedis</taxon>
        <taxon>Chytridiomycetes</taxon>
        <taxon>Caulochytriales</taxon>
        <taxon>Caulochytriaceae</taxon>
        <taxon>Caulochytrium</taxon>
    </lineage>
</organism>
<gene>
    <name evidence="1" type="ORF">CXG81DRAFT_4803</name>
</gene>
<dbReference type="Proteomes" id="UP000274922">
    <property type="component" value="Unassembled WGS sequence"/>
</dbReference>
<dbReference type="AlphaFoldDB" id="A0A4P9X854"/>
<dbReference type="EMBL" id="ML014172">
    <property type="protein sequence ID" value="RKP01443.1"/>
    <property type="molecule type" value="Genomic_DNA"/>
</dbReference>
<protein>
    <submittedName>
        <fullName evidence="1">Uncharacterized protein</fullName>
    </submittedName>
</protein>
<dbReference type="AntiFam" id="ANF00062">
    <property type="entry name" value="Shadow ORF (opposite ABC transporter protein)"/>
</dbReference>
<evidence type="ECO:0000313" key="1">
    <source>
        <dbReference type="EMBL" id="RKP01443.1"/>
    </source>
</evidence>
<sequence>MSAGVPRQTTMATRCSSPPESFCTSWSMMFSIWSGLTTSVWNCGCIKAPLMRCSSNMRTVRVVFGEMVCGLYDTLSSGTSTSSSGFSRPASMRMKVVLPVPFWPSMTRISESVNPPSQTVSSKSPWVFFMAGYVKRRIFSLGSMSSALSARRKVSDSSRKRRFSVGI</sequence>
<name>A0A4P9X854_9FUNG</name>
<reference evidence="2" key="1">
    <citation type="journal article" date="2018" name="Nat. Microbiol.">
        <title>Leveraging single-cell genomics to expand the fungal tree of life.</title>
        <authorList>
            <person name="Ahrendt S.R."/>
            <person name="Quandt C.A."/>
            <person name="Ciobanu D."/>
            <person name="Clum A."/>
            <person name="Salamov A."/>
            <person name="Andreopoulos B."/>
            <person name="Cheng J.F."/>
            <person name="Woyke T."/>
            <person name="Pelin A."/>
            <person name="Henrissat B."/>
            <person name="Reynolds N.K."/>
            <person name="Benny G.L."/>
            <person name="Smith M.E."/>
            <person name="James T.Y."/>
            <person name="Grigoriev I.V."/>
        </authorList>
    </citation>
    <scope>NUCLEOTIDE SEQUENCE [LARGE SCALE GENOMIC DNA]</scope>
    <source>
        <strain evidence="2">ATCC 52028</strain>
    </source>
</reference>
<feature type="non-terminal residue" evidence="1">
    <location>
        <position position="167"/>
    </location>
</feature>
<dbReference type="OrthoDB" id="2797145at2759"/>
<proteinExistence type="predicted"/>